<feature type="chain" id="PRO_5013234125" description="TIGR01906 family membrane protein" evidence="2">
    <location>
        <begin position="23"/>
        <end position="229"/>
    </location>
</feature>
<keyword evidence="2" id="KW-0732">Signal</keyword>
<reference evidence="4" key="1">
    <citation type="submission" date="2016-05" db="EMBL/GenBank/DDBJ databases">
        <authorList>
            <person name="Holder M.E."/>
            <person name="Ajami N.J."/>
            <person name="Petrosino J.F."/>
        </authorList>
    </citation>
    <scope>NUCLEOTIDE SEQUENCE [LARGE SCALE GENOMIC DNA]</scope>
    <source>
        <strain evidence="4">ATCC 700696</strain>
    </source>
</reference>
<sequence>MKIKIIAIICALSFMIATLLTAADITMYHIPGYYRHQFEEKEVLGDLNRDMDMDNAMSAFGEMMEYLRGNRSNLNIEVTVDGTRQEFYTAREKAHLKDVRTIVLKAYLARLIAAIIFFISLICISLYCKDRQSAHSSICKTFINTCIITNAAFLLIVGIAAVNFDKAFMVFHRVLFANNYWRLNPDESDLINLLPQSFFEQTALVICGIYFVMVMASVIAAWKLRPTSN</sequence>
<organism evidence="3 4">
    <name type="scientific">Mogibacterium pumilum</name>
    <dbReference type="NCBI Taxonomy" id="86332"/>
    <lineage>
        <taxon>Bacteria</taxon>
        <taxon>Bacillati</taxon>
        <taxon>Bacillota</taxon>
        <taxon>Clostridia</taxon>
        <taxon>Peptostreptococcales</taxon>
        <taxon>Anaerovoracaceae</taxon>
        <taxon>Mogibacterium</taxon>
    </lineage>
</organism>
<keyword evidence="1" id="KW-0812">Transmembrane</keyword>
<dbReference type="RefSeq" id="WP_094233313.1">
    <property type="nucleotide sequence ID" value="NZ_CP016199.1"/>
</dbReference>
<dbReference type="OrthoDB" id="9813051at2"/>
<dbReference type="InterPro" id="IPR010178">
    <property type="entry name" value="Lit"/>
</dbReference>
<protein>
    <recommendedName>
        <fullName evidence="5">TIGR01906 family membrane protein</fullName>
    </recommendedName>
</protein>
<feature type="transmembrane region" description="Helical" evidence="1">
    <location>
        <begin position="107"/>
        <end position="129"/>
    </location>
</feature>
<dbReference type="Pfam" id="PF07314">
    <property type="entry name" value="Lit"/>
    <property type="match status" value="1"/>
</dbReference>
<name>A0A223AQ58_9FIRM</name>
<evidence type="ECO:0000313" key="3">
    <source>
        <dbReference type="EMBL" id="ASS37098.1"/>
    </source>
</evidence>
<gene>
    <name evidence="3" type="ORF">AXF17_00480</name>
</gene>
<accession>A0A223AQ58</accession>
<feature type="transmembrane region" description="Helical" evidence="1">
    <location>
        <begin position="203"/>
        <end position="222"/>
    </location>
</feature>
<evidence type="ECO:0008006" key="5">
    <source>
        <dbReference type="Google" id="ProtNLM"/>
    </source>
</evidence>
<feature type="signal peptide" evidence="2">
    <location>
        <begin position="1"/>
        <end position="22"/>
    </location>
</feature>
<dbReference type="NCBIfam" id="TIGR01906">
    <property type="entry name" value="integ_TIGR01906"/>
    <property type="match status" value="1"/>
</dbReference>
<dbReference type="AlphaFoldDB" id="A0A223AQ58"/>
<keyword evidence="4" id="KW-1185">Reference proteome</keyword>
<dbReference type="EMBL" id="CP016199">
    <property type="protein sequence ID" value="ASS37098.1"/>
    <property type="molecule type" value="Genomic_DNA"/>
</dbReference>
<evidence type="ECO:0000256" key="2">
    <source>
        <dbReference type="SAM" id="SignalP"/>
    </source>
</evidence>
<evidence type="ECO:0000313" key="4">
    <source>
        <dbReference type="Proteomes" id="UP000214689"/>
    </source>
</evidence>
<feature type="transmembrane region" description="Helical" evidence="1">
    <location>
        <begin position="141"/>
        <end position="162"/>
    </location>
</feature>
<keyword evidence="1" id="KW-1133">Transmembrane helix</keyword>
<evidence type="ECO:0000256" key="1">
    <source>
        <dbReference type="SAM" id="Phobius"/>
    </source>
</evidence>
<proteinExistence type="predicted"/>
<dbReference type="Proteomes" id="UP000214689">
    <property type="component" value="Chromosome"/>
</dbReference>
<keyword evidence="1" id="KW-0472">Membrane</keyword>